<dbReference type="SUPFAM" id="SSF53850">
    <property type="entry name" value="Periplasmic binding protein-like II"/>
    <property type="match status" value="1"/>
</dbReference>
<feature type="domain" description="Solute-binding protein family 3/N-terminal" evidence="5">
    <location>
        <begin position="35"/>
        <end position="262"/>
    </location>
</feature>
<dbReference type="PANTHER" id="PTHR30085">
    <property type="entry name" value="AMINO ACID ABC TRANSPORTER PERMEASE"/>
    <property type="match status" value="1"/>
</dbReference>
<protein>
    <submittedName>
        <fullName evidence="6">Polar amino acid transport system substrate-binding protein</fullName>
    </submittedName>
</protein>
<evidence type="ECO:0000256" key="4">
    <source>
        <dbReference type="SAM" id="SignalP"/>
    </source>
</evidence>
<evidence type="ECO:0000256" key="3">
    <source>
        <dbReference type="ARBA" id="ARBA00022729"/>
    </source>
</evidence>
<keyword evidence="2" id="KW-0813">Transport</keyword>
<evidence type="ECO:0000313" key="6">
    <source>
        <dbReference type="EMBL" id="MET4575005.1"/>
    </source>
</evidence>
<proteinExistence type="inferred from homology"/>
<dbReference type="RefSeq" id="WP_354440212.1">
    <property type="nucleotide sequence ID" value="NZ_JBEPSH010000001.1"/>
</dbReference>
<accession>A0ABV2Q1V2</accession>
<evidence type="ECO:0000256" key="2">
    <source>
        <dbReference type="ARBA" id="ARBA00022448"/>
    </source>
</evidence>
<organism evidence="6 7">
    <name type="scientific">Ottowia thiooxydans</name>
    <dbReference type="NCBI Taxonomy" id="219182"/>
    <lineage>
        <taxon>Bacteria</taxon>
        <taxon>Pseudomonadati</taxon>
        <taxon>Pseudomonadota</taxon>
        <taxon>Betaproteobacteria</taxon>
        <taxon>Burkholderiales</taxon>
        <taxon>Comamonadaceae</taxon>
        <taxon>Ottowia</taxon>
    </lineage>
</organism>
<comment type="similarity">
    <text evidence="1">Belongs to the bacterial solute-binding protein 3 family.</text>
</comment>
<dbReference type="SMART" id="SM00062">
    <property type="entry name" value="PBPb"/>
    <property type="match status" value="1"/>
</dbReference>
<evidence type="ECO:0000259" key="5">
    <source>
        <dbReference type="SMART" id="SM00062"/>
    </source>
</evidence>
<evidence type="ECO:0000313" key="7">
    <source>
        <dbReference type="Proteomes" id="UP001549320"/>
    </source>
</evidence>
<keyword evidence="7" id="KW-1185">Reference proteome</keyword>
<reference evidence="6 7" key="1">
    <citation type="submission" date="2024-06" db="EMBL/GenBank/DDBJ databases">
        <title>Sorghum-associated microbial communities from plants grown in Nebraska, USA.</title>
        <authorList>
            <person name="Schachtman D."/>
        </authorList>
    </citation>
    <scope>NUCLEOTIDE SEQUENCE [LARGE SCALE GENOMIC DNA]</scope>
    <source>
        <strain evidence="6 7">2709</strain>
    </source>
</reference>
<dbReference type="InterPro" id="IPR051455">
    <property type="entry name" value="Bact_solute-bind_prot3"/>
</dbReference>
<comment type="caution">
    <text evidence="6">The sequence shown here is derived from an EMBL/GenBank/DDBJ whole genome shotgun (WGS) entry which is preliminary data.</text>
</comment>
<evidence type="ECO:0000256" key="1">
    <source>
        <dbReference type="ARBA" id="ARBA00010333"/>
    </source>
</evidence>
<feature type="chain" id="PRO_5045375091" evidence="4">
    <location>
        <begin position="24"/>
        <end position="277"/>
    </location>
</feature>
<gene>
    <name evidence="6" type="ORF">ABIE13_000102</name>
</gene>
<keyword evidence="3 4" id="KW-0732">Signal</keyword>
<dbReference type="Proteomes" id="UP001549320">
    <property type="component" value="Unassembled WGS sequence"/>
</dbReference>
<dbReference type="InterPro" id="IPR001638">
    <property type="entry name" value="Solute-binding_3/MltF_N"/>
</dbReference>
<dbReference type="EMBL" id="JBEPSH010000001">
    <property type="protein sequence ID" value="MET4575005.1"/>
    <property type="molecule type" value="Genomic_DNA"/>
</dbReference>
<sequence length="277" mass="30795">MIRLFASASLAALTLLASTSAMAGKVMDKINERGQLAACIKLDYRPFGYRAPNGDQVGLEHDLVADLAKRLGQKFNKPITVEKISVIAANRVQFVQQGKCDVLIGTMTDNAERRKVINIVQPNYYSSGITVIARKSTPIKTWDDIRGKKLCVSQGAFWNKEYQRRYDLDLQAFAGIAEAGQALQDGRCIGNLTDDALAASRLLDTATWGDFEIKLPVQDREPWGVATQYGDDEFAGFLSSAVTAWHREGTLIALEKKWELQPTAFVKEMQEKYKNAK</sequence>
<name>A0ABV2Q1V2_9BURK</name>
<dbReference type="PANTHER" id="PTHR30085:SF6">
    <property type="entry name" value="ABC TRANSPORTER GLUTAMINE-BINDING PROTEIN GLNH"/>
    <property type="match status" value="1"/>
</dbReference>
<dbReference type="Gene3D" id="3.40.190.10">
    <property type="entry name" value="Periplasmic binding protein-like II"/>
    <property type="match status" value="2"/>
</dbReference>
<dbReference type="Pfam" id="PF00497">
    <property type="entry name" value="SBP_bac_3"/>
    <property type="match status" value="1"/>
</dbReference>
<feature type="signal peptide" evidence="4">
    <location>
        <begin position="1"/>
        <end position="23"/>
    </location>
</feature>